<dbReference type="Proteomes" id="UP000188929">
    <property type="component" value="Unassembled WGS sequence"/>
</dbReference>
<organism evidence="4 5">
    <name type="scientific">Pseudofrankia asymbiotica</name>
    <dbReference type="NCBI Taxonomy" id="1834516"/>
    <lineage>
        <taxon>Bacteria</taxon>
        <taxon>Bacillati</taxon>
        <taxon>Actinomycetota</taxon>
        <taxon>Actinomycetes</taxon>
        <taxon>Frankiales</taxon>
        <taxon>Frankiaceae</taxon>
        <taxon>Pseudofrankia</taxon>
    </lineage>
</organism>
<evidence type="ECO:0000313" key="4">
    <source>
        <dbReference type="EMBL" id="ONH22393.1"/>
    </source>
</evidence>
<comment type="similarity">
    <text evidence="1 2">Belongs to the UPF0225 family.</text>
</comment>
<evidence type="ECO:0000256" key="1">
    <source>
        <dbReference type="ARBA" id="ARBA00010839"/>
    </source>
</evidence>
<feature type="domain" description="YchJ-like middle NTF2-like" evidence="3">
    <location>
        <begin position="36"/>
        <end position="129"/>
    </location>
</feature>
<dbReference type="EMBL" id="MOMC01000109">
    <property type="protein sequence ID" value="ONH22393.1"/>
    <property type="molecule type" value="Genomic_DNA"/>
</dbReference>
<reference evidence="5" key="1">
    <citation type="submission" date="2016-10" db="EMBL/GenBank/DDBJ databases">
        <title>Frankia sp. NRRL B-16386 Genome sequencing.</title>
        <authorList>
            <person name="Ghodhbane-Gtari F."/>
            <person name="Swanson E."/>
            <person name="Gueddou A."/>
            <person name="Hezbri K."/>
            <person name="Ktari K."/>
            <person name="Nouioui I."/>
            <person name="Morris K."/>
            <person name="Simpson S."/>
            <person name="Abebe-Akele F."/>
            <person name="Thomas K."/>
            <person name="Gtari M."/>
            <person name="Tisa L.S."/>
        </authorList>
    </citation>
    <scope>NUCLEOTIDE SEQUENCE [LARGE SCALE GENOMIC DNA]</scope>
    <source>
        <strain evidence="5">NRRL B-16386</strain>
    </source>
</reference>
<dbReference type="PANTHER" id="PTHR33747:SF1">
    <property type="entry name" value="ADENYLATE CYCLASE-ASSOCIATED CAP C-TERMINAL DOMAIN-CONTAINING PROTEIN"/>
    <property type="match status" value="1"/>
</dbReference>
<dbReference type="STRING" id="1834516.BL253_35765"/>
<dbReference type="InterPro" id="IPR048469">
    <property type="entry name" value="YchJ-like_M"/>
</dbReference>
<dbReference type="InterPro" id="IPR032710">
    <property type="entry name" value="NTF2-like_dom_sf"/>
</dbReference>
<gene>
    <name evidence="4" type="ORF">BL253_35765</name>
</gene>
<dbReference type="PANTHER" id="PTHR33747">
    <property type="entry name" value="UPF0225 PROTEIN SCO1677"/>
    <property type="match status" value="1"/>
</dbReference>
<keyword evidence="5" id="KW-1185">Reference proteome</keyword>
<dbReference type="InterPro" id="IPR023006">
    <property type="entry name" value="YchJ-like"/>
</dbReference>
<protein>
    <recommendedName>
        <fullName evidence="2">UPF0225 protein BL253_35765</fullName>
    </recommendedName>
</protein>
<evidence type="ECO:0000313" key="5">
    <source>
        <dbReference type="Proteomes" id="UP000188929"/>
    </source>
</evidence>
<proteinExistence type="inferred from homology"/>
<dbReference type="Pfam" id="PF02810">
    <property type="entry name" value="SEC-C"/>
    <property type="match status" value="1"/>
</dbReference>
<evidence type="ECO:0000256" key="2">
    <source>
        <dbReference type="HAMAP-Rule" id="MF_00612"/>
    </source>
</evidence>
<dbReference type="Pfam" id="PF17775">
    <property type="entry name" value="YchJ_M-like"/>
    <property type="match status" value="1"/>
</dbReference>
<dbReference type="HAMAP" id="MF_00612">
    <property type="entry name" value="UPF0225"/>
    <property type="match status" value="1"/>
</dbReference>
<evidence type="ECO:0000259" key="3">
    <source>
        <dbReference type="Pfam" id="PF17775"/>
    </source>
</evidence>
<dbReference type="InterPro" id="IPR004027">
    <property type="entry name" value="SEC_C_motif"/>
</dbReference>
<accession>A0A1V2HZY1</accession>
<comment type="caution">
    <text evidence="4">The sequence shown here is derived from an EMBL/GenBank/DDBJ whole genome shotgun (WGS) entry which is preliminary data.</text>
</comment>
<dbReference type="SUPFAM" id="SSF54427">
    <property type="entry name" value="NTF2-like"/>
    <property type="match status" value="1"/>
</dbReference>
<name>A0A1V2HZY1_9ACTN</name>
<sequence length="131" mass="14448">MGQTAGVVSELCPCGFGLTYGECCGRFHRGEANAPTAVALMRSRYVAFVLNEVAYLRETWHPSSRPARLTLPRDRRWTGLDVLATSGGGIFDVEGTVEFAAHYRTGGRDGAQAERSRFVREDGRWFYVAAV</sequence>
<dbReference type="Gene3D" id="3.10.450.50">
    <property type="match status" value="1"/>
</dbReference>
<dbReference type="AlphaFoldDB" id="A0A1V2HZY1"/>